<protein>
    <submittedName>
        <fullName evidence="1">Uncharacterized protein</fullName>
    </submittedName>
</protein>
<organism evidence="1 2">
    <name type="scientific">Mycolicibacterium hodleri</name>
    <dbReference type="NCBI Taxonomy" id="49897"/>
    <lineage>
        <taxon>Bacteria</taxon>
        <taxon>Bacillati</taxon>
        <taxon>Actinomycetota</taxon>
        <taxon>Actinomycetes</taxon>
        <taxon>Mycobacteriales</taxon>
        <taxon>Mycobacteriaceae</taxon>
        <taxon>Mycolicibacterium</taxon>
    </lineage>
</organism>
<accession>A0A502ECV8</accession>
<keyword evidence="2" id="KW-1185">Reference proteome</keyword>
<dbReference type="RefSeq" id="WP_140690609.1">
    <property type="nucleotide sequence ID" value="NZ_RCZG01000004.1"/>
</dbReference>
<reference evidence="1 2" key="1">
    <citation type="journal article" date="2019" name="Environ. Microbiol.">
        <title>Species interactions and distinct microbial communities in high Arctic permafrost affected cryosols are associated with the CH4 and CO2 gas fluxes.</title>
        <authorList>
            <person name="Altshuler I."/>
            <person name="Hamel J."/>
            <person name="Turney S."/>
            <person name="Magnuson E."/>
            <person name="Levesque R."/>
            <person name="Greer C."/>
            <person name="Whyte L.G."/>
        </authorList>
    </citation>
    <scope>NUCLEOTIDE SEQUENCE [LARGE SCALE GENOMIC DNA]</scope>
    <source>
        <strain evidence="1 2">S5.20</strain>
    </source>
</reference>
<dbReference type="AlphaFoldDB" id="A0A502ECV8"/>
<dbReference type="OrthoDB" id="4628813at2"/>
<proteinExistence type="predicted"/>
<dbReference type="Proteomes" id="UP000320095">
    <property type="component" value="Unassembled WGS sequence"/>
</dbReference>
<evidence type="ECO:0000313" key="1">
    <source>
        <dbReference type="EMBL" id="TPG34221.1"/>
    </source>
</evidence>
<dbReference type="EMBL" id="RCZG01000004">
    <property type="protein sequence ID" value="TPG34221.1"/>
    <property type="molecule type" value="Genomic_DNA"/>
</dbReference>
<gene>
    <name evidence="1" type="ORF">EAH80_11525</name>
</gene>
<sequence length="159" mass="16852">MKGFVFRALVIVVVAIAALATFGSGISAAKDPYVDQTYAYAAGKISERGGVPVVATIVGDQLSTDDCIVTSWRKATYASTDNFDHGKDYLFALNCSAKLASGSPGNSIMSPEGQAQKKIEDRAAAYNAKPSRCESSLESCQKFCEKNAGLCSKEVMALF</sequence>
<name>A0A502ECV8_9MYCO</name>
<comment type="caution">
    <text evidence="1">The sequence shown here is derived from an EMBL/GenBank/DDBJ whole genome shotgun (WGS) entry which is preliminary data.</text>
</comment>
<evidence type="ECO:0000313" key="2">
    <source>
        <dbReference type="Proteomes" id="UP000320095"/>
    </source>
</evidence>